<dbReference type="SUPFAM" id="SSF49464">
    <property type="entry name" value="Carboxypeptidase regulatory domain-like"/>
    <property type="match status" value="1"/>
</dbReference>
<dbReference type="InterPro" id="IPR008969">
    <property type="entry name" value="CarboxyPept-like_regulatory"/>
</dbReference>
<dbReference type="RefSeq" id="WP_282590485.1">
    <property type="nucleotide sequence ID" value="NZ_JAPAAF010000003.1"/>
</dbReference>
<dbReference type="Proteomes" id="UP001163821">
    <property type="component" value="Unassembled WGS sequence"/>
</dbReference>
<proteinExistence type="inferred from homology"/>
<evidence type="ECO:0000256" key="3">
    <source>
        <dbReference type="ARBA" id="ARBA00022452"/>
    </source>
</evidence>
<dbReference type="InterPro" id="IPR023997">
    <property type="entry name" value="TonB-dep_OMP_SusC/RagA_CS"/>
</dbReference>
<evidence type="ECO:0000256" key="2">
    <source>
        <dbReference type="ARBA" id="ARBA00022448"/>
    </source>
</evidence>
<evidence type="ECO:0000259" key="10">
    <source>
        <dbReference type="Pfam" id="PF00593"/>
    </source>
</evidence>
<dbReference type="Gene3D" id="2.60.40.1120">
    <property type="entry name" value="Carboxypeptidase-like, regulatory domain"/>
    <property type="match status" value="1"/>
</dbReference>
<dbReference type="Gene3D" id="2.170.130.10">
    <property type="entry name" value="TonB-dependent receptor, plug domain"/>
    <property type="match status" value="1"/>
</dbReference>
<dbReference type="InterPro" id="IPR012910">
    <property type="entry name" value="Plug_dom"/>
</dbReference>
<sequence>MKLTFLFSFLVFVTSWGNSYSQMTSLNVKLKDVPVRDFIQFIEDETDFFFLYQDEVFQKGQKVTIQSEGGSLDYILNQFAEQAGITYEVTDRQIILKGNANSSRTVITMQQNVTVTGVVSGENGEPIPGATVVVKGTSNGTITDFDGKYSLGNVPADATLQFSFVGMKLVEIPVSGRTQINATLQEETIGLEEVVAIGYGTMRKKDVTGSVASVSGEQLAAVPVSNVAQAIQGRLPGVNVTSQDGRPDAEISIRVRGGGSISQSNDPLILIDGIPGNISDIPADMVENIDVLKDASSTAIFGARGANGVILVTTKRGKEGDVTVSYSGYAKFNTPTGYLDALSPYDYLEQKWGLLDVYFGQTYTTPFQQLWGIGAHTGSNSAGIDAYKNVSRYNLQKDVYNSSFSHNHDLTVTGGTNKTKVIFTVNYLDEDGMKLNSYAKRATASLKLDQKIGEKLKFNLDLRYTDRETMGNEGTTSGYGSALSGSYRFRPIAMEDIKGDLAIFDDSSLGEENFVMDDMYNPVNVIKDRENLTLRQSLRSTAGLNWEIIKGLNARTELTLVRDYTTTKNWRGPTPASGNEESYLNADGTFIYAGDADYRKQDSWSVRWTNTLGYEITLNQIHRINALVGQEITDSGGENMRISGRKFPNNFTRDNAFASISQYGSDLVITSGVSTPSRIQSYFGRANYSLRDKYMVTATFRADGSSNFSPEHRWGYFPAGSIAWRVSQESFMENTRSWLDDLKLRVSYGEVGNDAISADQWSQLWAAETEPRWQMGLDNLHQPSYDLASSQFANRDLKWETTITRNIGLDFTLYNNRLWGSIEVYKNTTKDLLMLTDIPSITGFTTSYANIGQTSNKGVEISVNGVLFKNQDWNISGGANINFNKNNIDELAEGLQSAYGTQFLQSGIPNSDYALQKGKPVGIVMGYQMDGKGFYTPDDFNFDTATGMYTLKDGIADLSSAFVAYQGGLVPAGQQAYPGLPKFVDAFEDGVIDVKDYVEIGNMAPTHTGGFNINVTYKQFDLGMNFNWSYGNDIYNANKLASLYNGNKGGGLYGNKLDIVNDSYTLFGIQNGNLVEFTTPEQLNAANANASLPSTYLQQGYVSDIGIEDGSYLRLNTLTLGYTLPKQLQSKIKANNLRIYGSIYNVFTLSGYSGLDPEVNTNDNMNNARYPTPGLDWGTYPRARQFVLGLNVTF</sequence>
<dbReference type="InterPro" id="IPR023996">
    <property type="entry name" value="TonB-dep_OMP_SusC/RagA"/>
</dbReference>
<keyword evidence="7 8" id="KW-0998">Cell outer membrane</keyword>
<dbReference type="GO" id="GO:0009279">
    <property type="term" value="C:cell outer membrane"/>
    <property type="evidence" value="ECO:0007669"/>
    <property type="project" value="UniProtKB-SubCell"/>
</dbReference>
<evidence type="ECO:0000256" key="5">
    <source>
        <dbReference type="ARBA" id="ARBA00023077"/>
    </source>
</evidence>
<accession>A0AA41Y4V0</accession>
<evidence type="ECO:0000256" key="6">
    <source>
        <dbReference type="ARBA" id="ARBA00023136"/>
    </source>
</evidence>
<dbReference type="FunFam" id="2.60.40.1120:FF:000003">
    <property type="entry name" value="Outer membrane protein Omp121"/>
    <property type="match status" value="1"/>
</dbReference>
<evidence type="ECO:0000313" key="12">
    <source>
        <dbReference type="EMBL" id="MCW0481875.1"/>
    </source>
</evidence>
<evidence type="ECO:0000259" key="11">
    <source>
        <dbReference type="Pfam" id="PF07715"/>
    </source>
</evidence>
<keyword evidence="4 8" id="KW-0812">Transmembrane</keyword>
<keyword evidence="12" id="KW-0675">Receptor</keyword>
<evidence type="ECO:0000256" key="8">
    <source>
        <dbReference type="PROSITE-ProRule" id="PRU01360"/>
    </source>
</evidence>
<dbReference type="Pfam" id="PF07715">
    <property type="entry name" value="Plug"/>
    <property type="match status" value="1"/>
</dbReference>
<gene>
    <name evidence="12" type="ORF">N2K84_03975</name>
</gene>
<dbReference type="PROSITE" id="PS52016">
    <property type="entry name" value="TONB_DEPENDENT_REC_3"/>
    <property type="match status" value="1"/>
</dbReference>
<evidence type="ECO:0000256" key="7">
    <source>
        <dbReference type="ARBA" id="ARBA00023237"/>
    </source>
</evidence>
<dbReference type="InterPro" id="IPR000531">
    <property type="entry name" value="Beta-barrel_TonB"/>
</dbReference>
<keyword evidence="6 8" id="KW-0472">Membrane</keyword>
<dbReference type="InterPro" id="IPR036942">
    <property type="entry name" value="Beta-barrel_TonB_sf"/>
</dbReference>
<dbReference type="InterPro" id="IPR039426">
    <property type="entry name" value="TonB-dep_rcpt-like"/>
</dbReference>
<keyword evidence="5 9" id="KW-0798">TonB box</keyword>
<dbReference type="NCBIfam" id="TIGR04057">
    <property type="entry name" value="SusC_RagA_signa"/>
    <property type="match status" value="1"/>
</dbReference>
<dbReference type="EMBL" id="JAPAAF010000003">
    <property type="protein sequence ID" value="MCW0481875.1"/>
    <property type="molecule type" value="Genomic_DNA"/>
</dbReference>
<dbReference type="Pfam" id="PF00593">
    <property type="entry name" value="TonB_dep_Rec_b-barrel"/>
    <property type="match status" value="1"/>
</dbReference>
<evidence type="ECO:0000256" key="1">
    <source>
        <dbReference type="ARBA" id="ARBA00004571"/>
    </source>
</evidence>
<dbReference type="SUPFAM" id="SSF56935">
    <property type="entry name" value="Porins"/>
    <property type="match status" value="1"/>
</dbReference>
<keyword evidence="3 8" id="KW-1134">Transmembrane beta strand</keyword>
<keyword evidence="13" id="KW-1185">Reference proteome</keyword>
<comment type="subcellular location">
    <subcellularLocation>
        <location evidence="1 8">Cell outer membrane</location>
        <topology evidence="1 8">Multi-pass membrane protein</topology>
    </subcellularLocation>
</comment>
<feature type="domain" description="TonB-dependent receptor plug" evidence="11">
    <location>
        <begin position="204"/>
        <end position="309"/>
    </location>
</feature>
<protein>
    <submittedName>
        <fullName evidence="12">TonB-dependent receptor</fullName>
    </submittedName>
</protein>
<dbReference type="InterPro" id="IPR037066">
    <property type="entry name" value="Plug_dom_sf"/>
</dbReference>
<comment type="caution">
    <text evidence="12">The sequence shown here is derived from an EMBL/GenBank/DDBJ whole genome shotgun (WGS) entry which is preliminary data.</text>
</comment>
<comment type="similarity">
    <text evidence="8 9">Belongs to the TonB-dependent receptor family.</text>
</comment>
<dbReference type="NCBIfam" id="TIGR04056">
    <property type="entry name" value="OMP_RagA_SusC"/>
    <property type="match status" value="1"/>
</dbReference>
<evidence type="ECO:0000256" key="9">
    <source>
        <dbReference type="RuleBase" id="RU003357"/>
    </source>
</evidence>
<feature type="domain" description="TonB-dependent receptor-like beta-barrel" evidence="10">
    <location>
        <begin position="531"/>
        <end position="1125"/>
    </location>
</feature>
<name>A0AA41Y4V0_9BACT</name>
<keyword evidence="2 8" id="KW-0813">Transport</keyword>
<dbReference type="Pfam" id="PF13715">
    <property type="entry name" value="CarbopepD_reg_2"/>
    <property type="match status" value="1"/>
</dbReference>
<evidence type="ECO:0000313" key="13">
    <source>
        <dbReference type="Proteomes" id="UP001163821"/>
    </source>
</evidence>
<reference evidence="12" key="1">
    <citation type="submission" date="2022-10" db="EMBL/GenBank/DDBJ databases">
        <title>Gaoshiqiia sediminis gen. nov., sp. nov., isolated from coastal sediment.</title>
        <authorList>
            <person name="Yu W.X."/>
            <person name="Mu D.S."/>
            <person name="Du J.Z."/>
            <person name="Liang Y.Q."/>
        </authorList>
    </citation>
    <scope>NUCLEOTIDE SEQUENCE</scope>
    <source>
        <strain evidence="12">A06</strain>
    </source>
</reference>
<evidence type="ECO:0000256" key="4">
    <source>
        <dbReference type="ARBA" id="ARBA00022692"/>
    </source>
</evidence>
<dbReference type="AlphaFoldDB" id="A0AA41Y4V0"/>
<dbReference type="Gene3D" id="2.40.170.20">
    <property type="entry name" value="TonB-dependent receptor, beta-barrel domain"/>
    <property type="match status" value="1"/>
</dbReference>
<organism evidence="12 13">
    <name type="scientific">Gaoshiqia sediminis</name>
    <dbReference type="NCBI Taxonomy" id="2986998"/>
    <lineage>
        <taxon>Bacteria</taxon>
        <taxon>Pseudomonadati</taxon>
        <taxon>Bacteroidota</taxon>
        <taxon>Bacteroidia</taxon>
        <taxon>Marinilabiliales</taxon>
        <taxon>Prolixibacteraceae</taxon>
        <taxon>Gaoshiqia</taxon>
    </lineage>
</organism>